<reference evidence="6 7" key="1">
    <citation type="submission" date="2016-10" db="EMBL/GenBank/DDBJ databases">
        <authorList>
            <person name="de Groot N.N."/>
        </authorList>
    </citation>
    <scope>NUCLEOTIDE SEQUENCE [LARGE SCALE GENOMIC DNA]</scope>
    <source>
        <strain evidence="6">MBHS1</strain>
    </source>
</reference>
<evidence type="ECO:0000256" key="1">
    <source>
        <dbReference type="ARBA" id="ARBA00022485"/>
    </source>
</evidence>
<accession>A0A1H6F8P1</accession>
<keyword evidence="7" id="KW-1185">Reference proteome</keyword>
<dbReference type="PROSITE" id="PS51656">
    <property type="entry name" value="4FE4S"/>
    <property type="match status" value="1"/>
</dbReference>
<evidence type="ECO:0000256" key="3">
    <source>
        <dbReference type="ARBA" id="ARBA00023004"/>
    </source>
</evidence>
<dbReference type="EMBL" id="FMSV02000369">
    <property type="protein sequence ID" value="SEH05679.1"/>
    <property type="molecule type" value="Genomic_DNA"/>
</dbReference>
<evidence type="ECO:0000256" key="2">
    <source>
        <dbReference type="ARBA" id="ARBA00022723"/>
    </source>
</evidence>
<keyword evidence="3" id="KW-0408">Iron</keyword>
<evidence type="ECO:0000313" key="6">
    <source>
        <dbReference type="EMBL" id="SEH05679.1"/>
    </source>
</evidence>
<dbReference type="PANTHER" id="PTHR40101:SF1">
    <property type="entry name" value="4FE-4S DOMAIN-CONTAINING PROTEIN"/>
    <property type="match status" value="1"/>
</dbReference>
<organism evidence="6 7">
    <name type="scientific">Candidatus Venteria ishoeyi</name>
    <dbReference type="NCBI Taxonomy" id="1899563"/>
    <lineage>
        <taxon>Bacteria</taxon>
        <taxon>Pseudomonadati</taxon>
        <taxon>Pseudomonadota</taxon>
        <taxon>Gammaproteobacteria</taxon>
        <taxon>Thiotrichales</taxon>
        <taxon>Thiotrichaceae</taxon>
        <taxon>Venteria</taxon>
    </lineage>
</organism>
<dbReference type="PANTHER" id="PTHR40101">
    <property type="entry name" value="CONSERVED PROTEIN"/>
    <property type="match status" value="1"/>
</dbReference>
<keyword evidence="2" id="KW-0479">Metal-binding</keyword>
<dbReference type="RefSeq" id="WP_103919574.1">
    <property type="nucleotide sequence ID" value="NZ_FMSV02000369.1"/>
</dbReference>
<keyword evidence="4" id="KW-0411">Iron-sulfur</keyword>
<name>A0A1H6F8P1_9GAMM</name>
<dbReference type="GO" id="GO:0051539">
    <property type="term" value="F:4 iron, 4 sulfur cluster binding"/>
    <property type="evidence" value="ECO:0007669"/>
    <property type="project" value="UniProtKB-KW"/>
</dbReference>
<dbReference type="Proteomes" id="UP000236724">
    <property type="component" value="Unassembled WGS sequence"/>
</dbReference>
<sequence>MKQTIETVINLMAASAMTAPKAGGKDCLEIVALTETEDLQHIADEMRKYAHKSSKENYWHRDAANTENAQGLLLIGLASPVTAGYNCGGCGYQTCNEFEKQRELKDFEMGYSGPHCIMRMMDIGVALSSAAKSASLLNIDNRVQQRVGAAARALGYINCEVAMGIPISISGKSIFYDRKAAAKK</sequence>
<evidence type="ECO:0000256" key="4">
    <source>
        <dbReference type="ARBA" id="ARBA00023014"/>
    </source>
</evidence>
<feature type="domain" description="4Fe-4S" evidence="5">
    <location>
        <begin position="67"/>
        <end position="133"/>
    </location>
</feature>
<dbReference type="InterPro" id="IPR019224">
    <property type="entry name" value="DUF2148"/>
</dbReference>
<dbReference type="InterPro" id="IPR007202">
    <property type="entry name" value="4Fe-4S_dom"/>
</dbReference>
<dbReference type="AlphaFoldDB" id="A0A1H6F8P1"/>
<dbReference type="OrthoDB" id="5505478at2"/>
<dbReference type="GO" id="GO:0046872">
    <property type="term" value="F:metal ion binding"/>
    <property type="evidence" value="ECO:0007669"/>
    <property type="project" value="UniProtKB-KW"/>
</dbReference>
<evidence type="ECO:0000259" key="5">
    <source>
        <dbReference type="PROSITE" id="PS51656"/>
    </source>
</evidence>
<protein>
    <recommendedName>
        <fullName evidence="5">4Fe-4S domain-containing protein</fullName>
    </recommendedName>
</protein>
<evidence type="ECO:0000313" key="7">
    <source>
        <dbReference type="Proteomes" id="UP000236724"/>
    </source>
</evidence>
<keyword evidence="1" id="KW-0004">4Fe-4S</keyword>
<proteinExistence type="predicted"/>
<gene>
    <name evidence="6" type="ORF">MBHS_01534</name>
</gene>
<dbReference type="Pfam" id="PF09918">
    <property type="entry name" value="DUF2148"/>
    <property type="match status" value="1"/>
</dbReference>